<organism evidence="10 14">
    <name type="scientific">Bacteroides caccae</name>
    <dbReference type="NCBI Taxonomy" id="47678"/>
    <lineage>
        <taxon>Bacteria</taxon>
        <taxon>Pseudomonadati</taxon>
        <taxon>Bacteroidota</taxon>
        <taxon>Bacteroidia</taxon>
        <taxon>Bacteroidales</taxon>
        <taxon>Bacteroidaceae</taxon>
        <taxon>Bacteroides</taxon>
    </lineage>
</organism>
<dbReference type="InterPro" id="IPR050738">
    <property type="entry name" value="Sulfatase"/>
</dbReference>
<evidence type="ECO:0000256" key="2">
    <source>
        <dbReference type="ARBA" id="ARBA00008779"/>
    </source>
</evidence>
<dbReference type="Gene3D" id="3.40.720.10">
    <property type="entry name" value="Alkaline Phosphatase, subunit A"/>
    <property type="match status" value="1"/>
</dbReference>
<dbReference type="Proteomes" id="UP000095657">
    <property type="component" value="Unassembled WGS sequence"/>
</dbReference>
<evidence type="ECO:0000313" key="16">
    <source>
        <dbReference type="Proteomes" id="UP000368418"/>
    </source>
</evidence>
<dbReference type="EMBL" id="CZAI01000001">
    <property type="protein sequence ID" value="CUO53173.1"/>
    <property type="molecule type" value="Genomic_DNA"/>
</dbReference>
<keyword evidence="5 10" id="KW-0378">Hydrolase</keyword>
<evidence type="ECO:0000313" key="11">
    <source>
        <dbReference type="EMBL" id="CUP41386.1"/>
    </source>
</evidence>
<dbReference type="EMBL" id="CZBL01000001">
    <property type="protein sequence ID" value="CUP41386.1"/>
    <property type="molecule type" value="Genomic_DNA"/>
</dbReference>
<evidence type="ECO:0000313" key="10">
    <source>
        <dbReference type="EMBL" id="CUO53173.1"/>
    </source>
</evidence>
<reference evidence="14 15" key="1">
    <citation type="submission" date="2015-09" db="EMBL/GenBank/DDBJ databases">
        <authorList>
            <consortium name="Pathogen Informatics"/>
        </authorList>
    </citation>
    <scope>NUCLEOTIDE SEQUENCE [LARGE SCALE GENOMIC DNA]</scope>
    <source>
        <strain evidence="10 14">2789STDY5834880</strain>
        <strain evidence="11 15">2789STDY5834946</strain>
    </source>
</reference>
<dbReference type="EMBL" id="VVYF01000018">
    <property type="protein sequence ID" value="KAA5489155.1"/>
    <property type="molecule type" value="Genomic_DNA"/>
</dbReference>
<reference evidence="16 17" key="2">
    <citation type="journal article" date="2019" name="Nat. Med.">
        <title>A library of human gut bacterial isolates paired with longitudinal multiomics data enables mechanistic microbiome research.</title>
        <authorList>
            <person name="Poyet M."/>
            <person name="Groussin M."/>
            <person name="Gibbons S.M."/>
            <person name="Avila-Pacheco J."/>
            <person name="Jiang X."/>
            <person name="Kearney S.M."/>
            <person name="Perrotta A.R."/>
            <person name="Berdy B."/>
            <person name="Zhao S."/>
            <person name="Lieberman T.D."/>
            <person name="Swanson P.K."/>
            <person name="Smith M."/>
            <person name="Roesemann S."/>
            <person name="Alexander J.E."/>
            <person name="Rich S.A."/>
            <person name="Livny J."/>
            <person name="Vlamakis H."/>
            <person name="Clish C."/>
            <person name="Bullock K."/>
            <person name="Deik A."/>
            <person name="Scott J."/>
            <person name="Pierce K.A."/>
            <person name="Xavier R.J."/>
            <person name="Alm E.J."/>
        </authorList>
    </citation>
    <scope>NUCLEOTIDE SEQUENCE [LARGE SCALE GENOMIC DNA]</scope>
    <source>
        <strain evidence="13 16">BIOML-A19</strain>
        <strain evidence="12 17">BIOML-A21</strain>
    </source>
</reference>
<evidence type="ECO:0000313" key="12">
    <source>
        <dbReference type="EMBL" id="KAA5489155.1"/>
    </source>
</evidence>
<dbReference type="CDD" id="cd16144">
    <property type="entry name" value="ARS_like"/>
    <property type="match status" value="1"/>
</dbReference>
<evidence type="ECO:0000256" key="1">
    <source>
        <dbReference type="ARBA" id="ARBA00001913"/>
    </source>
</evidence>
<name>A0A174FSH7_9BACE</name>
<keyword evidence="6" id="KW-0106">Calcium</keyword>
<dbReference type="SUPFAM" id="SSF53649">
    <property type="entry name" value="Alkaline phosphatase-like"/>
    <property type="match status" value="1"/>
</dbReference>
<dbReference type="Pfam" id="PF00884">
    <property type="entry name" value="Sulfatase"/>
    <property type="match status" value="1"/>
</dbReference>
<dbReference type="Proteomes" id="UP000491168">
    <property type="component" value="Unassembled WGS sequence"/>
</dbReference>
<dbReference type="InterPro" id="IPR024607">
    <property type="entry name" value="Sulfatase_CS"/>
</dbReference>
<dbReference type="PANTHER" id="PTHR42693">
    <property type="entry name" value="ARYLSULFATASE FAMILY MEMBER"/>
    <property type="match status" value="1"/>
</dbReference>
<evidence type="ECO:0000256" key="5">
    <source>
        <dbReference type="ARBA" id="ARBA00022801"/>
    </source>
</evidence>
<proteinExistence type="inferred from homology"/>
<gene>
    <name evidence="10" type="primary">atsA_7</name>
    <name evidence="10" type="ORF">ERS852494_00115</name>
    <name evidence="11" type="ORF">ERS852558_00149</name>
    <name evidence="13" type="ORF">F2Y31_00625</name>
    <name evidence="12" type="ORF">F2Y35_16800</name>
</gene>
<comment type="PTM">
    <text evidence="7">The conversion to 3-oxoalanine (also known as C-formylglycine, FGly), of a serine or cysteine residue in prokaryotes and of a cysteine residue in eukaryotes, is critical for catalytic activity.</text>
</comment>
<evidence type="ECO:0000256" key="8">
    <source>
        <dbReference type="SAM" id="SignalP"/>
    </source>
</evidence>
<comment type="similarity">
    <text evidence="2">Belongs to the sulfatase family.</text>
</comment>
<dbReference type="Gene3D" id="3.30.1120.10">
    <property type="match status" value="1"/>
</dbReference>
<comment type="cofactor">
    <cofactor evidence="1">
        <name>Ca(2+)</name>
        <dbReference type="ChEBI" id="CHEBI:29108"/>
    </cofactor>
</comment>
<evidence type="ECO:0000313" key="17">
    <source>
        <dbReference type="Proteomes" id="UP000491168"/>
    </source>
</evidence>
<evidence type="ECO:0000256" key="4">
    <source>
        <dbReference type="ARBA" id="ARBA00022729"/>
    </source>
</evidence>
<dbReference type="PROSITE" id="PS00523">
    <property type="entry name" value="SULFATASE_1"/>
    <property type="match status" value="1"/>
</dbReference>
<dbReference type="PANTHER" id="PTHR42693:SF42">
    <property type="entry name" value="ARYLSULFATASE G"/>
    <property type="match status" value="1"/>
</dbReference>
<evidence type="ECO:0000256" key="7">
    <source>
        <dbReference type="PIRSR" id="PIRSR600917-52"/>
    </source>
</evidence>
<dbReference type="GO" id="GO:0046872">
    <property type="term" value="F:metal ion binding"/>
    <property type="evidence" value="ECO:0007669"/>
    <property type="project" value="UniProtKB-KW"/>
</dbReference>
<accession>A0A174FSH7</accession>
<evidence type="ECO:0000259" key="9">
    <source>
        <dbReference type="Pfam" id="PF00884"/>
    </source>
</evidence>
<keyword evidence="4 8" id="KW-0732">Signal</keyword>
<feature type="domain" description="Sulfatase N-terminal" evidence="9">
    <location>
        <begin position="21"/>
        <end position="338"/>
    </location>
</feature>
<dbReference type="GO" id="GO:0004065">
    <property type="term" value="F:arylsulfatase activity"/>
    <property type="evidence" value="ECO:0007669"/>
    <property type="project" value="UniProtKB-EC"/>
</dbReference>
<evidence type="ECO:0000313" key="15">
    <source>
        <dbReference type="Proteomes" id="UP000095725"/>
    </source>
</evidence>
<dbReference type="InterPro" id="IPR017850">
    <property type="entry name" value="Alkaline_phosphatase_core_sf"/>
</dbReference>
<evidence type="ECO:0000256" key="3">
    <source>
        <dbReference type="ARBA" id="ARBA00022723"/>
    </source>
</evidence>
<feature type="chain" id="PRO_5014251251" evidence="8">
    <location>
        <begin position="19"/>
        <end position="444"/>
    </location>
</feature>
<dbReference type="Proteomes" id="UP000095725">
    <property type="component" value="Unassembled WGS sequence"/>
</dbReference>
<dbReference type="EC" id="3.1.6.1" evidence="10"/>
<evidence type="ECO:0000256" key="6">
    <source>
        <dbReference type="ARBA" id="ARBA00022837"/>
    </source>
</evidence>
<feature type="modified residue" description="3-oxoalanine (Ser)" evidence="7">
    <location>
        <position position="68"/>
    </location>
</feature>
<evidence type="ECO:0000313" key="14">
    <source>
        <dbReference type="Proteomes" id="UP000095657"/>
    </source>
</evidence>
<dbReference type="InterPro" id="IPR000917">
    <property type="entry name" value="Sulfatase_N"/>
</dbReference>
<evidence type="ECO:0000313" key="13">
    <source>
        <dbReference type="EMBL" id="KAA5503793.1"/>
    </source>
</evidence>
<dbReference type="RefSeq" id="WP_055169622.1">
    <property type="nucleotide sequence ID" value="NZ_CACRTB010000007.1"/>
</dbReference>
<dbReference type="STRING" id="47678.ERS852494_00115"/>
<keyword evidence="3" id="KW-0479">Metal-binding</keyword>
<feature type="signal peptide" evidence="8">
    <location>
        <begin position="1"/>
        <end position="18"/>
    </location>
</feature>
<dbReference type="AlphaFoldDB" id="A0A174FSH7"/>
<dbReference type="EMBL" id="VVYD01000001">
    <property type="protein sequence ID" value="KAA5503793.1"/>
    <property type="molecule type" value="Genomic_DNA"/>
</dbReference>
<sequence length="444" mass="50571">MKRKLLPLFLLSSSIAAAQQPNIVMLFVDDLGWSDLGYQNSEFETPNIDKLKHDGLYFSRTYVSTATSSPSRASLLTGKEALRCGFVRHIYDNPDREEFQTMAKDPGHMKSRGWLPLDEITYAERLKEFGYYNYFVGKWHLGHEPYYPIHQGFDAMYGTCEHGHPNSYYQPFFKTENPFPDTSNSEYLTDKLTEGAVGFIEHCADKQPFLLNVWYYAVHDPHIGRKDLINKYLRKGMARKRAEYAAMVEAVDISVGRIRDAIQQKGLAGNTVFIFLSDQGGDFSNAPLRGGKRGGDTLAEGGSRVPLIIYVPGMEAMGQSYDAPVQTIDLYPTMVELASKKKCSDKQINGISLIPVLKGKKLKKRDLFLHRSYEDQNAAIIDGDWKLIKYRSGKLQLYNIKNDIGETTNLITVYPRIVKRMLLRLEDWQERATPRELLSSNCDL</sequence>
<protein>
    <submittedName>
        <fullName evidence="10">Sulfatase</fullName>
        <ecNumber evidence="10">3.1.6.1</ecNumber>
    </submittedName>
</protein>
<dbReference type="Proteomes" id="UP000368418">
    <property type="component" value="Unassembled WGS sequence"/>
</dbReference>